<sequence length="248" mass="27793">MRAVMLSQCPEEDLLGLGQQEQQPEPREFSLKANASLRQQSMDADDKDLGGNASLSVSREIRGVKRLGTQVDKGWVDELVPGFGKCQTRRSNLVHNEATPVEDSKGLSLMLTFVEDPDDELMCEFLGVIGGSLRDLTIRVSNFRSAMLERITATCPRLTEIVVCTPMFEARFQVRDNRLHHPIVVPSTVPSSFENTIDLVRSFSMTDHPVARALRRLRVCFRINYGEATTRPPLEECCTALRGMLKVN</sequence>
<gene>
    <name evidence="1" type="ORF">GN958_ATG17309</name>
</gene>
<dbReference type="EMBL" id="JAACNO010002370">
    <property type="protein sequence ID" value="KAF4133504.1"/>
    <property type="molecule type" value="Genomic_DNA"/>
</dbReference>
<dbReference type="Proteomes" id="UP000704712">
    <property type="component" value="Unassembled WGS sequence"/>
</dbReference>
<evidence type="ECO:0000313" key="2">
    <source>
        <dbReference type="Proteomes" id="UP000704712"/>
    </source>
</evidence>
<proteinExistence type="predicted"/>
<accession>A0A8S9U3Q8</accession>
<protein>
    <submittedName>
        <fullName evidence="1">Uncharacterized protein</fullName>
    </submittedName>
</protein>
<organism evidence="1 2">
    <name type="scientific">Phytophthora infestans</name>
    <name type="common">Potato late blight agent</name>
    <name type="synonym">Botrytis infestans</name>
    <dbReference type="NCBI Taxonomy" id="4787"/>
    <lineage>
        <taxon>Eukaryota</taxon>
        <taxon>Sar</taxon>
        <taxon>Stramenopiles</taxon>
        <taxon>Oomycota</taxon>
        <taxon>Peronosporomycetes</taxon>
        <taxon>Peronosporales</taxon>
        <taxon>Peronosporaceae</taxon>
        <taxon>Phytophthora</taxon>
    </lineage>
</organism>
<reference evidence="1" key="1">
    <citation type="submission" date="2020-03" db="EMBL/GenBank/DDBJ databases">
        <title>Hybrid Assembly of Korean Phytophthora infestans isolates.</title>
        <authorList>
            <person name="Prokchorchik M."/>
            <person name="Lee Y."/>
            <person name="Seo J."/>
            <person name="Cho J.-H."/>
            <person name="Park Y.-E."/>
            <person name="Jang D.-C."/>
            <person name="Im J.-S."/>
            <person name="Choi J.-G."/>
            <person name="Park H.-J."/>
            <person name="Lee G.-B."/>
            <person name="Lee Y.-G."/>
            <person name="Hong S.-Y."/>
            <person name="Cho K."/>
            <person name="Sohn K.H."/>
        </authorList>
    </citation>
    <scope>NUCLEOTIDE SEQUENCE</scope>
    <source>
        <strain evidence="1">KR_2_A2</strain>
    </source>
</reference>
<comment type="caution">
    <text evidence="1">The sequence shown here is derived from an EMBL/GenBank/DDBJ whole genome shotgun (WGS) entry which is preliminary data.</text>
</comment>
<dbReference type="AlphaFoldDB" id="A0A8S9U3Q8"/>
<name>A0A8S9U3Q8_PHYIN</name>
<evidence type="ECO:0000313" key="1">
    <source>
        <dbReference type="EMBL" id="KAF4133504.1"/>
    </source>
</evidence>